<accession>A0A2A2LQ68</accession>
<evidence type="ECO:0000313" key="2">
    <source>
        <dbReference type="EMBL" id="PAV88386.1"/>
    </source>
</evidence>
<dbReference type="PROSITE" id="PS50181">
    <property type="entry name" value="FBOX"/>
    <property type="match status" value="1"/>
</dbReference>
<proteinExistence type="predicted"/>
<keyword evidence="3" id="KW-1185">Reference proteome</keyword>
<dbReference type="InterPro" id="IPR001810">
    <property type="entry name" value="F-box_dom"/>
</dbReference>
<dbReference type="AlphaFoldDB" id="A0A2A2LQ68"/>
<name>A0A2A2LQ68_9BILA</name>
<comment type="caution">
    <text evidence="2">The sequence shown here is derived from an EMBL/GenBank/DDBJ whole genome shotgun (WGS) entry which is preliminary data.</text>
</comment>
<organism evidence="2 3">
    <name type="scientific">Diploscapter pachys</name>
    <dbReference type="NCBI Taxonomy" id="2018661"/>
    <lineage>
        <taxon>Eukaryota</taxon>
        <taxon>Metazoa</taxon>
        <taxon>Ecdysozoa</taxon>
        <taxon>Nematoda</taxon>
        <taxon>Chromadorea</taxon>
        <taxon>Rhabditida</taxon>
        <taxon>Rhabditina</taxon>
        <taxon>Rhabditomorpha</taxon>
        <taxon>Rhabditoidea</taxon>
        <taxon>Rhabditidae</taxon>
        <taxon>Diploscapter</taxon>
    </lineage>
</organism>
<dbReference type="Proteomes" id="UP000218231">
    <property type="component" value="Unassembled WGS sequence"/>
</dbReference>
<sequence>MISNFPAEILLITLKHLNLAEIGQLAWTDKRMMQIVKRNAPTALGRMGIYSISIHPVQFKFNEYTMKIKWNSEITCKYATSVQVFTFNFDDKVTLTKYDIVAFNLFRNYCISIKRHLRENPECGTLMTWETYADNHRHLWIKKGDEHTPIVPLCMIMPRIEARRLTIYNCKRLRLLNLMNIIDSYFGIFHEISIRCFEMQFSDTDKSIVENSRMLRKGVRFFEMVAPPFAIEMMKMTNKLNPEWQIYHFQSEQFSLLPYSGVLKLSVREGSLSIHEFITCLLLSNPIIETWKFYNVKNMDDLWGHHTIEELLSNSRLKWTMKNVSLHEIE</sequence>
<evidence type="ECO:0000259" key="1">
    <source>
        <dbReference type="PROSITE" id="PS50181"/>
    </source>
</evidence>
<reference evidence="2 3" key="1">
    <citation type="journal article" date="2017" name="Curr. Biol.">
        <title>Genome architecture and evolution of a unichromosomal asexual nematode.</title>
        <authorList>
            <person name="Fradin H."/>
            <person name="Zegar C."/>
            <person name="Gutwein M."/>
            <person name="Lucas J."/>
            <person name="Kovtun M."/>
            <person name="Corcoran D."/>
            <person name="Baugh L.R."/>
            <person name="Kiontke K."/>
            <person name="Gunsalus K."/>
            <person name="Fitch D.H."/>
            <person name="Piano F."/>
        </authorList>
    </citation>
    <scope>NUCLEOTIDE SEQUENCE [LARGE SCALE GENOMIC DNA]</scope>
    <source>
        <strain evidence="2">PF1309</strain>
    </source>
</reference>
<dbReference type="EMBL" id="LIAE01006519">
    <property type="protein sequence ID" value="PAV88386.1"/>
    <property type="molecule type" value="Genomic_DNA"/>
</dbReference>
<evidence type="ECO:0000313" key="3">
    <source>
        <dbReference type="Proteomes" id="UP000218231"/>
    </source>
</evidence>
<dbReference type="OrthoDB" id="45365at2759"/>
<protein>
    <recommendedName>
        <fullName evidence="1">F-box domain-containing protein</fullName>
    </recommendedName>
</protein>
<feature type="domain" description="F-box" evidence="1">
    <location>
        <begin position="1"/>
        <end position="47"/>
    </location>
</feature>
<gene>
    <name evidence="2" type="ORF">WR25_05980</name>
</gene>